<dbReference type="Pfam" id="PF00448">
    <property type="entry name" value="SRP54"/>
    <property type="match status" value="1"/>
</dbReference>
<keyword evidence="3" id="KW-0547">Nucleotide-binding</keyword>
<evidence type="ECO:0000256" key="7">
    <source>
        <dbReference type="ARBA" id="ARBA00029433"/>
    </source>
</evidence>
<dbReference type="Gene3D" id="3.40.50.300">
    <property type="entry name" value="P-loop containing nucleotide triphosphate hydrolases"/>
    <property type="match status" value="1"/>
</dbReference>
<dbReference type="VEuPathDB" id="MicrosporidiaDB:CWI36_0694p0020"/>
<keyword evidence="4" id="KW-0342">GTP-binding</keyword>
<dbReference type="STRING" id="148818.A0A4Q9LBW9"/>
<dbReference type="PANTHER" id="PTHR43134:SF1">
    <property type="entry name" value="SIGNAL RECOGNITION PARTICLE RECEPTOR SUBUNIT ALPHA"/>
    <property type="match status" value="1"/>
</dbReference>
<evidence type="ECO:0000256" key="5">
    <source>
        <dbReference type="ARBA" id="ARBA00023136"/>
    </source>
</evidence>
<comment type="similarity">
    <text evidence="1">Belongs to the GTP-binding SRP family.</text>
</comment>
<dbReference type="VEuPathDB" id="MicrosporidiaDB:CWI39_0881p0020"/>
<comment type="subcellular location">
    <subcellularLocation>
        <location evidence="7">Endomembrane system</location>
        <topology evidence="7">Peripheral membrane protein</topology>
        <orientation evidence="7">Cytoplasmic side</orientation>
    </subcellularLocation>
</comment>
<protein>
    <recommendedName>
        <fullName evidence="8">Signal recognition particle receptor subunit alpha homolog</fullName>
    </recommendedName>
    <alternativeName>
        <fullName evidence="9">Docking protein alpha</fullName>
    </alternativeName>
</protein>
<dbReference type="SMART" id="SM00962">
    <property type="entry name" value="SRP54"/>
    <property type="match status" value="1"/>
</dbReference>
<evidence type="ECO:0000313" key="12">
    <source>
        <dbReference type="EMBL" id="TBU05339.1"/>
    </source>
</evidence>
<evidence type="ECO:0000256" key="3">
    <source>
        <dbReference type="ARBA" id="ARBA00022741"/>
    </source>
</evidence>
<comment type="caution">
    <text evidence="12">The sequence shown here is derived from an EMBL/GenBank/DDBJ whole genome shotgun (WGS) entry which is preliminary data.</text>
</comment>
<dbReference type="EMBL" id="PITI01000694">
    <property type="protein sequence ID" value="TBU04948.1"/>
    <property type="molecule type" value="Genomic_DNA"/>
</dbReference>
<accession>A0A4Q9LBW9</accession>
<dbReference type="EMBL" id="PITI01000646">
    <property type="protein sequence ID" value="TBU05339.1"/>
    <property type="molecule type" value="Genomic_DNA"/>
</dbReference>
<gene>
    <name evidence="12" type="ORF">CWI36_0646p0020</name>
    <name evidence="11" type="ORF">CWI36_0694p0020</name>
</gene>
<evidence type="ECO:0000256" key="2">
    <source>
        <dbReference type="ARBA" id="ARBA00011870"/>
    </source>
</evidence>
<keyword evidence="6 12" id="KW-0675">Receptor</keyword>
<dbReference type="PROSITE" id="PS00300">
    <property type="entry name" value="SRP54"/>
    <property type="match status" value="1"/>
</dbReference>
<evidence type="ECO:0000256" key="4">
    <source>
        <dbReference type="ARBA" id="ARBA00023134"/>
    </source>
</evidence>
<evidence type="ECO:0000256" key="1">
    <source>
        <dbReference type="ARBA" id="ARBA00008531"/>
    </source>
</evidence>
<dbReference type="GO" id="GO:0005525">
    <property type="term" value="F:GTP binding"/>
    <property type="evidence" value="ECO:0007669"/>
    <property type="project" value="UniProtKB-KW"/>
</dbReference>
<dbReference type="PANTHER" id="PTHR43134">
    <property type="entry name" value="SIGNAL RECOGNITION PARTICLE RECEPTOR SUBUNIT ALPHA"/>
    <property type="match status" value="1"/>
</dbReference>
<evidence type="ECO:0000256" key="6">
    <source>
        <dbReference type="ARBA" id="ARBA00023170"/>
    </source>
</evidence>
<dbReference type="VEuPathDB" id="MicrosporidiaDB:CWI36_0646p0020"/>
<dbReference type="InterPro" id="IPR003593">
    <property type="entry name" value="AAA+_ATPase"/>
</dbReference>
<sequence length="453" mass="51747">MIEYFCVYTKKGILRYQKGEKPGYLDEIILRVGISPIQKTLSVRGKNITVESRGSDFFLIIDSKQTFDSFEILIEKFYCNFEDFDKNFDEIIKSLYYERSKEDKQSSLNKIKQSKVRRWSEENLDAAILDYSSEKSIPTYSESKLNTITKKFDFPRKFSLFSKKIKIEELKEKLSTHLVDKNVSLEISQKIVKNVYTELKQDGFEYVDQHVFKEKIGKILSNMISQINHEELLENIRKCNQKGKIFSICFVGVNGVGKSTSLAKICCWLLQNNFKVYIAACDTFRAGAIEQLKVHVQRFKSAGYEVGLYEKGYNKSDATVAKNAIIMAKSENYDVILIDTAGRMHNKKELMISLSKLIKTNNPEHLIFVGEALVGSDSLEHLREFNRAVGEGITDKRLDSILLTKMDTVDDKIGQIVNMTVAGNCPILFLGTGQTNMDLTKIDIKTVVDSLMS</sequence>
<dbReference type="GO" id="GO:0006614">
    <property type="term" value="P:SRP-dependent cotranslational protein targeting to membrane"/>
    <property type="evidence" value="ECO:0007669"/>
    <property type="project" value="InterPro"/>
</dbReference>
<dbReference type="FunFam" id="3.40.50.300:FF:000566">
    <property type="entry name" value="Signal recognition particle receptor subunit alpha"/>
    <property type="match status" value="1"/>
</dbReference>
<comment type="subunit">
    <text evidence="2">Heterodimer of an alpha and a beta chain.</text>
</comment>
<dbReference type="Proteomes" id="UP000291404">
    <property type="component" value="Unassembled WGS sequence"/>
</dbReference>
<keyword evidence="5" id="KW-0472">Membrane</keyword>
<evidence type="ECO:0000256" key="9">
    <source>
        <dbReference type="ARBA" id="ARBA00081194"/>
    </source>
</evidence>
<proteinExistence type="inferred from homology"/>
<feature type="domain" description="SRP54-type proteins GTP-binding" evidence="10">
    <location>
        <begin position="426"/>
        <end position="439"/>
    </location>
</feature>
<dbReference type="GO" id="GO:0005047">
    <property type="term" value="F:signal recognition particle binding"/>
    <property type="evidence" value="ECO:0007669"/>
    <property type="project" value="TreeGrafter"/>
</dbReference>
<organism evidence="12 13">
    <name type="scientific">Hamiltosporidium magnivora</name>
    <dbReference type="NCBI Taxonomy" id="148818"/>
    <lineage>
        <taxon>Eukaryota</taxon>
        <taxon>Fungi</taxon>
        <taxon>Fungi incertae sedis</taxon>
        <taxon>Microsporidia</taxon>
        <taxon>Dubosqiidae</taxon>
        <taxon>Hamiltosporidium</taxon>
    </lineage>
</organism>
<dbReference type="SMART" id="SM00382">
    <property type="entry name" value="AAA"/>
    <property type="match status" value="1"/>
</dbReference>
<dbReference type="SUPFAM" id="SSF52540">
    <property type="entry name" value="P-loop containing nucleoside triphosphate hydrolases"/>
    <property type="match status" value="1"/>
</dbReference>
<dbReference type="InterPro" id="IPR000897">
    <property type="entry name" value="SRP54_GTPase_dom"/>
</dbReference>
<evidence type="ECO:0000313" key="13">
    <source>
        <dbReference type="Proteomes" id="UP000291404"/>
    </source>
</evidence>
<evidence type="ECO:0000256" key="8">
    <source>
        <dbReference type="ARBA" id="ARBA00071429"/>
    </source>
</evidence>
<name>A0A4Q9LBW9_9MICR</name>
<dbReference type="GO" id="GO:0005789">
    <property type="term" value="C:endoplasmic reticulum membrane"/>
    <property type="evidence" value="ECO:0007669"/>
    <property type="project" value="TreeGrafter"/>
</dbReference>
<dbReference type="InterPro" id="IPR027417">
    <property type="entry name" value="P-loop_NTPase"/>
</dbReference>
<dbReference type="GO" id="GO:0003924">
    <property type="term" value="F:GTPase activity"/>
    <property type="evidence" value="ECO:0007669"/>
    <property type="project" value="TreeGrafter"/>
</dbReference>
<reference evidence="12 13" key="1">
    <citation type="submission" date="2017-12" db="EMBL/GenBank/DDBJ databases">
        <authorList>
            <person name="Pombert J.-F."/>
            <person name="Haag K.L."/>
            <person name="Ebert D."/>
        </authorList>
    </citation>
    <scope>NUCLEOTIDE SEQUENCE [LARGE SCALE GENOMIC DNA]</scope>
    <source>
        <strain evidence="12">BE-OM-2</strain>
    </source>
</reference>
<evidence type="ECO:0000313" key="11">
    <source>
        <dbReference type="EMBL" id="TBU04948.1"/>
    </source>
</evidence>
<evidence type="ECO:0000259" key="10">
    <source>
        <dbReference type="PROSITE" id="PS00300"/>
    </source>
</evidence>
<keyword evidence="13" id="KW-1185">Reference proteome</keyword>
<dbReference type="AlphaFoldDB" id="A0A4Q9LBW9"/>